<name>A0A850NXI2_9PROT</name>
<dbReference type="Gene3D" id="3.40.50.300">
    <property type="entry name" value="P-loop containing nucleotide triphosphate hydrolases"/>
    <property type="match status" value="2"/>
</dbReference>
<evidence type="ECO:0000256" key="2">
    <source>
        <dbReference type="ARBA" id="ARBA00022806"/>
    </source>
</evidence>
<dbReference type="GO" id="GO:0004386">
    <property type="term" value="F:helicase activity"/>
    <property type="evidence" value="ECO:0007669"/>
    <property type="project" value="UniProtKB-KW"/>
</dbReference>
<dbReference type="InterPro" id="IPR002464">
    <property type="entry name" value="DNA/RNA_helicase_DEAH_CS"/>
</dbReference>
<reference evidence="4 5" key="1">
    <citation type="submission" date="2020-06" db="EMBL/GenBank/DDBJ databases">
        <title>Description of novel acetic acid bacteria.</title>
        <authorList>
            <person name="Sombolestani A."/>
        </authorList>
    </citation>
    <scope>NUCLEOTIDE SEQUENCE [LARGE SCALE GENOMIC DNA]</scope>
    <source>
        <strain evidence="4 5">LMG 26838</strain>
    </source>
</reference>
<dbReference type="GO" id="GO:0016787">
    <property type="term" value="F:hydrolase activity"/>
    <property type="evidence" value="ECO:0007669"/>
    <property type="project" value="UniProtKB-KW"/>
</dbReference>
<dbReference type="Proteomes" id="UP000565205">
    <property type="component" value="Unassembled WGS sequence"/>
</dbReference>
<dbReference type="RefSeq" id="WP_256124461.1">
    <property type="nucleotide sequence ID" value="NZ_JABXXQ010000841.1"/>
</dbReference>
<dbReference type="InterPro" id="IPR027417">
    <property type="entry name" value="P-loop_NTPase"/>
</dbReference>
<evidence type="ECO:0000313" key="4">
    <source>
        <dbReference type="EMBL" id="NVN32416.1"/>
    </source>
</evidence>
<dbReference type="PROSITE" id="PS00690">
    <property type="entry name" value="DEAH_ATP_HELICASE"/>
    <property type="match status" value="1"/>
</dbReference>
<dbReference type="AlphaFoldDB" id="A0A850NXI2"/>
<dbReference type="InterPro" id="IPR014001">
    <property type="entry name" value="Helicase_ATP-bd"/>
</dbReference>
<feature type="non-terminal residue" evidence="4">
    <location>
        <position position="1"/>
    </location>
</feature>
<dbReference type="InterPro" id="IPR001650">
    <property type="entry name" value="Helicase_C-like"/>
</dbReference>
<dbReference type="SUPFAM" id="SSF52540">
    <property type="entry name" value="P-loop containing nucleoside triphosphate hydrolases"/>
    <property type="match status" value="1"/>
</dbReference>
<feature type="domain" description="Helicase ATP-binding" evidence="3">
    <location>
        <begin position="1"/>
        <end position="106"/>
    </location>
</feature>
<dbReference type="PANTHER" id="PTHR43519">
    <property type="entry name" value="ATP-DEPENDENT RNA HELICASE HRPB"/>
    <property type="match status" value="1"/>
</dbReference>
<keyword evidence="2 4" id="KW-0067">ATP-binding</keyword>
<evidence type="ECO:0000313" key="5">
    <source>
        <dbReference type="Proteomes" id="UP000565205"/>
    </source>
</evidence>
<comment type="caution">
    <text evidence="4">The sequence shown here is derived from an EMBL/GenBank/DDBJ whole genome shotgun (WGS) entry which is preliminary data.</text>
</comment>
<dbReference type="PROSITE" id="PS51192">
    <property type="entry name" value="HELICASE_ATP_BIND_1"/>
    <property type="match status" value="1"/>
</dbReference>
<keyword evidence="2 4" id="KW-0547">Nucleotide-binding</keyword>
<keyword evidence="2 4" id="KW-0347">Helicase</keyword>
<feature type="non-terminal residue" evidence="4">
    <location>
        <position position="215"/>
    </location>
</feature>
<protein>
    <submittedName>
        <fullName evidence="4">ATP-dependent helicase HrpB</fullName>
    </submittedName>
</protein>
<keyword evidence="1" id="KW-0378">Hydrolase</keyword>
<proteinExistence type="predicted"/>
<dbReference type="Pfam" id="PF00271">
    <property type="entry name" value="Helicase_C"/>
    <property type="match status" value="1"/>
</dbReference>
<organism evidence="4 5">
    <name type="scientific">Endobacter medicaginis</name>
    <dbReference type="NCBI Taxonomy" id="1181271"/>
    <lineage>
        <taxon>Bacteria</taxon>
        <taxon>Pseudomonadati</taxon>
        <taxon>Pseudomonadota</taxon>
        <taxon>Alphaproteobacteria</taxon>
        <taxon>Acetobacterales</taxon>
        <taxon>Acetobacteraceae</taxon>
        <taxon>Endobacter</taxon>
    </lineage>
</organism>
<dbReference type="PANTHER" id="PTHR43519:SF1">
    <property type="entry name" value="ATP-DEPENDENT RNA HELICASE HRPB"/>
    <property type="match status" value="1"/>
</dbReference>
<dbReference type="EMBL" id="JABXXQ010000841">
    <property type="protein sequence ID" value="NVN32416.1"/>
    <property type="molecule type" value="Genomic_DNA"/>
</dbReference>
<sequence>LGEAPGGRVGYRTRTDSAISAATRIEVITEGLLVRRLLADPTLAGVACVILDEIHERSADADLALAFCLDLQKRLRPELRLLAMSATLDAARLSALMGAEVIESAGRMFEVEIRQARSDPPHLRDLPDRLAAAIREVLGETKGSVLAFLPGRGEIARTQAALSGCGVEVLPLHGELSAAEQDRALTDTGRRVVLATSIAETSLTVPGVRVVVDGG</sequence>
<evidence type="ECO:0000256" key="1">
    <source>
        <dbReference type="ARBA" id="ARBA00022801"/>
    </source>
</evidence>
<gene>
    <name evidence="4" type="ORF">HUK83_18990</name>
</gene>
<evidence type="ECO:0000259" key="3">
    <source>
        <dbReference type="PROSITE" id="PS51192"/>
    </source>
</evidence>
<accession>A0A850NXI2</accession>